<dbReference type="InterPro" id="IPR048389">
    <property type="entry name" value="YciQ-like_C"/>
</dbReference>
<dbReference type="InterPro" id="IPR018702">
    <property type="entry name" value="DUF2207"/>
</dbReference>
<evidence type="ECO:0000256" key="3">
    <source>
        <dbReference type="SAM" id="SignalP"/>
    </source>
</evidence>
<feature type="transmembrane region" description="Helical" evidence="2">
    <location>
        <begin position="236"/>
        <end position="255"/>
    </location>
</feature>
<dbReference type="Pfam" id="PF09972">
    <property type="entry name" value="DUF2207"/>
    <property type="match status" value="1"/>
</dbReference>
<feature type="compositionally biased region" description="Gly residues" evidence="1">
    <location>
        <begin position="596"/>
        <end position="608"/>
    </location>
</feature>
<keyword evidence="2" id="KW-0812">Transmembrane</keyword>
<name>A0ABV7YLY9_9ACTN</name>
<keyword evidence="7" id="KW-1185">Reference proteome</keyword>
<evidence type="ECO:0000259" key="5">
    <source>
        <dbReference type="Pfam" id="PF20990"/>
    </source>
</evidence>
<dbReference type="EMBL" id="JBHRZH010000051">
    <property type="protein sequence ID" value="MFC3766370.1"/>
    <property type="molecule type" value="Genomic_DNA"/>
</dbReference>
<comment type="caution">
    <text evidence="6">The sequence shown here is derived from an EMBL/GenBank/DDBJ whole genome shotgun (WGS) entry which is preliminary data.</text>
</comment>
<evidence type="ECO:0000313" key="7">
    <source>
        <dbReference type="Proteomes" id="UP001595699"/>
    </source>
</evidence>
<evidence type="ECO:0000256" key="2">
    <source>
        <dbReference type="SAM" id="Phobius"/>
    </source>
</evidence>
<evidence type="ECO:0000313" key="6">
    <source>
        <dbReference type="EMBL" id="MFC3766370.1"/>
    </source>
</evidence>
<evidence type="ECO:0000256" key="1">
    <source>
        <dbReference type="SAM" id="MobiDB-lite"/>
    </source>
</evidence>
<protein>
    <submittedName>
        <fullName evidence="6">DUF2207 domain-containing protein</fullName>
    </submittedName>
</protein>
<gene>
    <name evidence="6" type="ORF">ACFOUW_36460</name>
</gene>
<keyword evidence="2" id="KW-0472">Membrane</keyword>
<reference evidence="7" key="1">
    <citation type="journal article" date="2019" name="Int. J. Syst. Evol. Microbiol.">
        <title>The Global Catalogue of Microorganisms (GCM) 10K type strain sequencing project: providing services to taxonomists for standard genome sequencing and annotation.</title>
        <authorList>
            <consortium name="The Broad Institute Genomics Platform"/>
            <consortium name="The Broad Institute Genome Sequencing Center for Infectious Disease"/>
            <person name="Wu L."/>
            <person name="Ma J."/>
        </authorList>
    </citation>
    <scope>NUCLEOTIDE SEQUENCE [LARGE SCALE GENOMIC DNA]</scope>
    <source>
        <strain evidence="7">CGMCC 4.7241</strain>
    </source>
</reference>
<sequence length="608" mass="63488">MAAVLVVVAPASPALAADDGQLGPYRITYAVQANGSVHVTEEFRFDFGATPNHGPERLLDTREPYDGDRNREYAIVGVEASSSTGAPADVDVEELGDQTRIRIGDPDATVSGPQSYRLTYTIEGALNAQPNGTGELFWDAAGPHWQVPIDDLTVTVEAPGGITHQRCLFGPPGSKNPCDDDVLADGKAVFTQRSVEPGEVLTVVAAFDLAGVRIPAPTLEERNALKRTFAVSPANMAGGAGAFALIGGVPLLFAVRRRRDKRYVGVTPGLTPAPGQPAREEYVSLLAPDGTAVQFGPPKDVSPGEAGVLLNRRVDSTHTTATLLDLAARGYLRISEGADTVPGRQPTNWTLTVGRGPDASLRPHENELISNLFGTNTTVSLSFAGPNNEFARAHNAVSDRLGKLAVERNWYPRLGFTLSAGSCIGLAFGGFFGFFILLVIVTGLGSLGLGLLGLGIVLGVVAAVASLFVRSGRTAAGEAVAQQVRGFRRYLEVAEAERLRFEEGVDIFSRYLPWAVAFGLADKWANVCERLARAGRIPPSPSWYDGPRPWSYSDYSLNLAGVSAVAVAATTPVSTGSSGGSSSSSGSSGFSSSSSSGGGGGGGGGGSW</sequence>
<feature type="compositionally biased region" description="Low complexity" evidence="1">
    <location>
        <begin position="573"/>
        <end position="595"/>
    </location>
</feature>
<feature type="region of interest" description="Disordered" evidence="1">
    <location>
        <begin position="573"/>
        <end position="608"/>
    </location>
</feature>
<dbReference type="Proteomes" id="UP001595699">
    <property type="component" value="Unassembled WGS sequence"/>
</dbReference>
<dbReference type="RefSeq" id="WP_205117985.1">
    <property type="nucleotide sequence ID" value="NZ_JAFBCM010000001.1"/>
</dbReference>
<feature type="transmembrane region" description="Helical" evidence="2">
    <location>
        <begin position="418"/>
        <end position="441"/>
    </location>
</feature>
<accession>A0ABV7YLY9</accession>
<keyword evidence="2" id="KW-1133">Transmembrane helix</keyword>
<keyword evidence="3" id="KW-0732">Signal</keyword>
<evidence type="ECO:0000259" key="4">
    <source>
        <dbReference type="Pfam" id="PF09972"/>
    </source>
</evidence>
<feature type="signal peptide" evidence="3">
    <location>
        <begin position="1"/>
        <end position="16"/>
    </location>
</feature>
<proteinExistence type="predicted"/>
<dbReference type="Pfam" id="PF20990">
    <property type="entry name" value="DUF2207_C"/>
    <property type="match status" value="1"/>
</dbReference>
<feature type="chain" id="PRO_5047224555" evidence="3">
    <location>
        <begin position="17"/>
        <end position="608"/>
    </location>
</feature>
<feature type="domain" description="DUF2207" evidence="4">
    <location>
        <begin position="25"/>
        <end position="207"/>
    </location>
</feature>
<feature type="transmembrane region" description="Helical" evidence="2">
    <location>
        <begin position="447"/>
        <end position="469"/>
    </location>
</feature>
<feature type="domain" description="Predicted membrane protein YciQ-like C-terminal" evidence="5">
    <location>
        <begin position="297"/>
        <end position="525"/>
    </location>
</feature>
<organism evidence="6 7">
    <name type="scientific">Tenggerimyces flavus</name>
    <dbReference type="NCBI Taxonomy" id="1708749"/>
    <lineage>
        <taxon>Bacteria</taxon>
        <taxon>Bacillati</taxon>
        <taxon>Actinomycetota</taxon>
        <taxon>Actinomycetes</taxon>
        <taxon>Propionibacteriales</taxon>
        <taxon>Nocardioidaceae</taxon>
        <taxon>Tenggerimyces</taxon>
    </lineage>
</organism>